<dbReference type="AlphaFoldDB" id="A0A8J7PDZ4"/>
<dbReference type="GO" id="GO:0019843">
    <property type="term" value="F:rRNA binding"/>
    <property type="evidence" value="ECO:0007669"/>
    <property type="project" value="UniProtKB-UniRule"/>
</dbReference>
<reference evidence="7" key="1">
    <citation type="submission" date="2021-02" db="EMBL/GenBank/DDBJ databases">
        <title>Genome-Resolved Metagenomics of a Microbial Community Performing Photosynthetic Biological Nutrient Removal.</title>
        <authorList>
            <person name="Mcdaniel E.A."/>
        </authorList>
    </citation>
    <scope>NUCLEOTIDE SEQUENCE</scope>
    <source>
        <strain evidence="7">UWPOB_OBS1</strain>
    </source>
</reference>
<keyword evidence="5 6" id="KW-0687">Ribonucleoprotein</keyword>
<keyword evidence="2 6" id="KW-0699">rRNA-binding</keyword>
<name>A0A8J7PDZ4_9BACT</name>
<evidence type="ECO:0000313" key="8">
    <source>
        <dbReference type="Proteomes" id="UP000664277"/>
    </source>
</evidence>
<dbReference type="EMBL" id="JAFLCK010000003">
    <property type="protein sequence ID" value="MBN8659487.1"/>
    <property type="molecule type" value="Genomic_DNA"/>
</dbReference>
<dbReference type="GO" id="GO:0006412">
    <property type="term" value="P:translation"/>
    <property type="evidence" value="ECO:0007669"/>
    <property type="project" value="UniProtKB-UniRule"/>
</dbReference>
<gene>
    <name evidence="6 7" type="primary">rpsQ</name>
    <name evidence="7" type="ORF">J0M35_03920</name>
</gene>
<evidence type="ECO:0000256" key="2">
    <source>
        <dbReference type="ARBA" id="ARBA00022730"/>
    </source>
</evidence>
<comment type="subunit">
    <text evidence="6">Part of the 30S ribosomal subunit.</text>
</comment>
<dbReference type="NCBIfam" id="NF004123">
    <property type="entry name" value="PRK05610.1"/>
    <property type="match status" value="1"/>
</dbReference>
<dbReference type="GO" id="GO:0022627">
    <property type="term" value="C:cytosolic small ribosomal subunit"/>
    <property type="evidence" value="ECO:0007669"/>
    <property type="project" value="UniProtKB-UniRule"/>
</dbReference>
<evidence type="ECO:0000256" key="5">
    <source>
        <dbReference type="ARBA" id="ARBA00023274"/>
    </source>
</evidence>
<protein>
    <recommendedName>
        <fullName evidence="6">Small ribosomal subunit protein uS17</fullName>
    </recommendedName>
</protein>
<evidence type="ECO:0000313" key="7">
    <source>
        <dbReference type="EMBL" id="MBN8659487.1"/>
    </source>
</evidence>
<dbReference type="CDD" id="cd00364">
    <property type="entry name" value="Ribosomal_uS17"/>
    <property type="match status" value="1"/>
</dbReference>
<evidence type="ECO:0000256" key="1">
    <source>
        <dbReference type="ARBA" id="ARBA00010254"/>
    </source>
</evidence>
<dbReference type="PANTHER" id="PTHR10744">
    <property type="entry name" value="40S RIBOSOMAL PROTEIN S11 FAMILY MEMBER"/>
    <property type="match status" value="1"/>
</dbReference>
<comment type="function">
    <text evidence="6">One of the primary rRNA binding proteins, it binds specifically to the 5'-end of 16S ribosomal RNA.</text>
</comment>
<dbReference type="SUPFAM" id="SSF50249">
    <property type="entry name" value="Nucleic acid-binding proteins"/>
    <property type="match status" value="1"/>
</dbReference>
<dbReference type="NCBIfam" id="TIGR03635">
    <property type="entry name" value="uS17_bact"/>
    <property type="match status" value="1"/>
</dbReference>
<dbReference type="Gene3D" id="2.40.50.140">
    <property type="entry name" value="Nucleic acid-binding proteins"/>
    <property type="match status" value="1"/>
</dbReference>
<dbReference type="Pfam" id="PF00366">
    <property type="entry name" value="Ribosomal_S17"/>
    <property type="match status" value="1"/>
</dbReference>
<comment type="caution">
    <text evidence="7">The sequence shown here is derived from an EMBL/GenBank/DDBJ whole genome shotgun (WGS) entry which is preliminary data.</text>
</comment>
<evidence type="ECO:0000256" key="3">
    <source>
        <dbReference type="ARBA" id="ARBA00022884"/>
    </source>
</evidence>
<proteinExistence type="inferred from homology"/>
<dbReference type="GO" id="GO:0003735">
    <property type="term" value="F:structural constituent of ribosome"/>
    <property type="evidence" value="ECO:0007669"/>
    <property type="project" value="UniProtKB-UniRule"/>
</dbReference>
<evidence type="ECO:0000256" key="6">
    <source>
        <dbReference type="HAMAP-Rule" id="MF_01345"/>
    </source>
</evidence>
<keyword evidence="4 6" id="KW-0689">Ribosomal protein</keyword>
<sequence length="91" mass="10393">MPRKVLVGKVVSNKMDKTVVVAVENRFPHRKYEKQMVETRKFKAHDPENKCQMGDVVRIEECPPVSKDKKWQVIEITGHSISNAASEVSSQ</sequence>
<comment type="similarity">
    <text evidence="1 6">Belongs to the universal ribosomal protein uS17 family.</text>
</comment>
<keyword evidence="3 6" id="KW-0694">RNA-binding</keyword>
<organism evidence="7 8">
    <name type="scientific">Candidatus Obscuribacter phosphatis</name>
    <dbReference type="NCBI Taxonomy" id="1906157"/>
    <lineage>
        <taxon>Bacteria</taxon>
        <taxon>Bacillati</taxon>
        <taxon>Candidatus Melainabacteria</taxon>
        <taxon>Candidatus Obscuribacterales</taxon>
        <taxon>Candidatus Obscuribacteraceae</taxon>
        <taxon>Candidatus Obscuribacter</taxon>
    </lineage>
</organism>
<dbReference type="InterPro" id="IPR019984">
    <property type="entry name" value="Ribosomal_uS17_bact/chlr"/>
</dbReference>
<dbReference type="InterPro" id="IPR012340">
    <property type="entry name" value="NA-bd_OB-fold"/>
</dbReference>
<accession>A0A8J7PDZ4</accession>
<dbReference type="Proteomes" id="UP000664277">
    <property type="component" value="Unassembled WGS sequence"/>
</dbReference>
<dbReference type="PANTHER" id="PTHR10744:SF1">
    <property type="entry name" value="SMALL RIBOSOMAL SUBUNIT PROTEIN US17M"/>
    <property type="match status" value="1"/>
</dbReference>
<dbReference type="InterPro" id="IPR000266">
    <property type="entry name" value="Ribosomal_uS17"/>
</dbReference>
<evidence type="ECO:0000256" key="4">
    <source>
        <dbReference type="ARBA" id="ARBA00022980"/>
    </source>
</evidence>
<dbReference type="HAMAP" id="MF_01345_B">
    <property type="entry name" value="Ribosomal_uS17_B"/>
    <property type="match status" value="1"/>
</dbReference>
<dbReference type="PRINTS" id="PR00973">
    <property type="entry name" value="RIBOSOMALS17"/>
</dbReference>